<protein>
    <submittedName>
        <fullName evidence="3">DgyrCDS5072</fullName>
    </submittedName>
</protein>
<dbReference type="EMBL" id="CAJFCJ010000006">
    <property type="protein sequence ID" value="CAD5116150.1"/>
    <property type="molecule type" value="Genomic_DNA"/>
</dbReference>
<accession>A0A7I8VKB0</accession>
<feature type="region of interest" description="Disordered" evidence="2">
    <location>
        <begin position="31"/>
        <end position="54"/>
    </location>
</feature>
<evidence type="ECO:0000313" key="3">
    <source>
        <dbReference type="EMBL" id="CAD5116150.1"/>
    </source>
</evidence>
<comment type="caution">
    <text evidence="3">The sequence shown here is derived from an EMBL/GenBank/DDBJ whole genome shotgun (WGS) entry which is preliminary data.</text>
</comment>
<name>A0A7I8VKB0_9ANNE</name>
<dbReference type="AlphaFoldDB" id="A0A7I8VKB0"/>
<reference evidence="3 4" key="1">
    <citation type="submission" date="2020-08" db="EMBL/GenBank/DDBJ databases">
        <authorList>
            <person name="Hejnol A."/>
        </authorList>
    </citation>
    <scope>NUCLEOTIDE SEQUENCE [LARGE SCALE GENOMIC DNA]</scope>
</reference>
<evidence type="ECO:0000256" key="1">
    <source>
        <dbReference type="SAM" id="Coils"/>
    </source>
</evidence>
<sequence>MNDRLAAGDGSSNSSKKFKKFNKSFSFLTSARSCSTPKDPGEGKKYPSSDSKLGRKFSNRLKNWLRLKESSRYSVSESFNSTRNVNDFMPKLGSISENKLENVSNFCVTADESSYLTENTEARDGENRVIDKPKSAKSLCSITDDDNAFNDNNMDKMLMKPIESRSSKREAEIQTINLIGESESIEKLIESKDILIATLKSDLEQQENDFQKTLSNIKDLTSNCRTLTTELSSLEEKKKMQKRNNHLENAFYRMKMESEEKENKRLRLELGRLNKCLRAISLENHHNNLIFLWEKESDAVKLASCYDKLKILISHLNMINDQLNGEINEGKLSAILLSAKSTLEEELSRKDDLEMKAKSLLKGLSEASKEIQKFSNN</sequence>
<evidence type="ECO:0000313" key="4">
    <source>
        <dbReference type="Proteomes" id="UP000549394"/>
    </source>
</evidence>
<proteinExistence type="predicted"/>
<dbReference type="Proteomes" id="UP000549394">
    <property type="component" value="Unassembled WGS sequence"/>
</dbReference>
<feature type="coiled-coil region" evidence="1">
    <location>
        <begin position="336"/>
        <end position="370"/>
    </location>
</feature>
<evidence type="ECO:0000256" key="2">
    <source>
        <dbReference type="SAM" id="MobiDB-lite"/>
    </source>
</evidence>
<keyword evidence="1" id="KW-0175">Coiled coil</keyword>
<gene>
    <name evidence="3" type="ORF">DGYR_LOCUS4798</name>
</gene>
<keyword evidence="4" id="KW-1185">Reference proteome</keyword>
<organism evidence="3 4">
    <name type="scientific">Dimorphilus gyrociliatus</name>
    <dbReference type="NCBI Taxonomy" id="2664684"/>
    <lineage>
        <taxon>Eukaryota</taxon>
        <taxon>Metazoa</taxon>
        <taxon>Spiralia</taxon>
        <taxon>Lophotrochozoa</taxon>
        <taxon>Annelida</taxon>
        <taxon>Polychaeta</taxon>
        <taxon>Polychaeta incertae sedis</taxon>
        <taxon>Dinophilidae</taxon>
        <taxon>Dimorphilus</taxon>
    </lineage>
</organism>
<feature type="coiled-coil region" evidence="1">
    <location>
        <begin position="189"/>
        <end position="276"/>
    </location>
</feature>